<feature type="domain" description="YiaAB two helix" evidence="2">
    <location>
        <begin position="14"/>
        <end position="66"/>
    </location>
</feature>
<dbReference type="PANTHER" id="PTHR37290">
    <property type="entry name" value="INNER MEMBRANE PROTEIN YIAA-RELATED"/>
    <property type="match status" value="1"/>
</dbReference>
<dbReference type="GO" id="GO:0006974">
    <property type="term" value="P:DNA damage response"/>
    <property type="evidence" value="ECO:0007669"/>
    <property type="project" value="TreeGrafter"/>
</dbReference>
<dbReference type="InterPro" id="IPR038972">
    <property type="entry name" value="YiaA-like"/>
</dbReference>
<feature type="transmembrane region" description="Helical" evidence="1">
    <location>
        <begin position="45"/>
        <end position="64"/>
    </location>
</feature>
<proteinExistence type="predicted"/>
<keyword evidence="1" id="KW-0472">Membrane</keyword>
<keyword evidence="4" id="KW-1185">Reference proteome</keyword>
<protein>
    <recommendedName>
        <fullName evidence="2">YiaAB two helix domain-containing protein</fullName>
    </recommendedName>
</protein>
<evidence type="ECO:0000259" key="2">
    <source>
        <dbReference type="Pfam" id="PF05360"/>
    </source>
</evidence>
<keyword evidence="1" id="KW-1133">Transmembrane helix</keyword>
<dbReference type="STRING" id="937218.SAMN06297251_101246"/>
<reference evidence="3 4" key="1">
    <citation type="submission" date="2017-04" db="EMBL/GenBank/DDBJ databases">
        <authorList>
            <person name="Afonso C.L."/>
            <person name="Miller P.J."/>
            <person name="Scott M.A."/>
            <person name="Spackman E."/>
            <person name="Goraichik I."/>
            <person name="Dimitrov K.M."/>
            <person name="Suarez D.L."/>
            <person name="Swayne D.E."/>
        </authorList>
    </citation>
    <scope>NUCLEOTIDE SEQUENCE [LARGE SCALE GENOMIC DNA]</scope>
    <source>
        <strain evidence="3 4">CGMCC 1.10972</strain>
    </source>
</reference>
<accession>A0A1W1YF91</accession>
<name>A0A1W1YF91_9HYPH</name>
<gene>
    <name evidence="3" type="ORF">SAMN06297251_101246</name>
</gene>
<keyword evidence="1" id="KW-0812">Transmembrane</keyword>
<dbReference type="EMBL" id="FWXR01000001">
    <property type="protein sequence ID" value="SMC34880.1"/>
    <property type="molecule type" value="Genomic_DNA"/>
</dbReference>
<dbReference type="OrthoDB" id="163792at2"/>
<evidence type="ECO:0000313" key="3">
    <source>
        <dbReference type="EMBL" id="SMC34880.1"/>
    </source>
</evidence>
<dbReference type="PANTHER" id="PTHR37290:SF1">
    <property type="entry name" value="INNER MEMBRANE PROTEIN YIAA"/>
    <property type="match status" value="1"/>
</dbReference>
<dbReference type="AlphaFoldDB" id="A0A1W1YF91"/>
<dbReference type="Pfam" id="PF05360">
    <property type="entry name" value="YiaAB"/>
    <property type="match status" value="1"/>
</dbReference>
<sequence length="96" mass="10770">MNQISYNPRATRPWKLFTAASFALAAVMNAGGIYFMEASFAAKGFYAMATLMLLHTAVSLTKLFRDEEESSRMVSRIEEAQTERLLRQAAEERDAA</sequence>
<dbReference type="InterPro" id="IPR008024">
    <property type="entry name" value="YiaAB"/>
</dbReference>
<evidence type="ECO:0000313" key="4">
    <source>
        <dbReference type="Proteomes" id="UP000192656"/>
    </source>
</evidence>
<dbReference type="GO" id="GO:0005886">
    <property type="term" value="C:plasma membrane"/>
    <property type="evidence" value="ECO:0007669"/>
    <property type="project" value="TreeGrafter"/>
</dbReference>
<evidence type="ECO:0000256" key="1">
    <source>
        <dbReference type="SAM" id="Phobius"/>
    </source>
</evidence>
<organism evidence="3 4">
    <name type="scientific">Fulvimarina manganoxydans</name>
    <dbReference type="NCBI Taxonomy" id="937218"/>
    <lineage>
        <taxon>Bacteria</taxon>
        <taxon>Pseudomonadati</taxon>
        <taxon>Pseudomonadota</taxon>
        <taxon>Alphaproteobacteria</taxon>
        <taxon>Hyphomicrobiales</taxon>
        <taxon>Aurantimonadaceae</taxon>
        <taxon>Fulvimarina</taxon>
    </lineage>
</organism>
<dbReference type="Proteomes" id="UP000192656">
    <property type="component" value="Unassembled WGS sequence"/>
</dbReference>
<dbReference type="RefSeq" id="WP_084408119.1">
    <property type="nucleotide sequence ID" value="NZ_FWXR01000001.1"/>
</dbReference>